<accession>A0A8H8NVD1</accession>
<dbReference type="EMBL" id="CP059662">
    <property type="protein sequence ID" value="QRW20030.1"/>
    <property type="molecule type" value="Genomic_DNA"/>
</dbReference>
<evidence type="ECO:0000256" key="2">
    <source>
        <dbReference type="ARBA" id="ARBA00005466"/>
    </source>
</evidence>
<keyword evidence="3" id="KW-0285">Flavoprotein</keyword>
<name>A0A8H8NVD1_9AGAM</name>
<sequence>MSIIDFSALSLLRQTLSPGVIHLPDDPKYSTKRWALNAERQAAVVACPATPEDVVQILLFAQGKEPYAAQKRLHVAVKGGGHTPSGASSSDGGLVIDLQPNMSAVRVEPTEKLAYVGGGALWRDDWRLLRELSVILELTDSWRRIGWLAGRHGLVIDNLVQATVVTSSGSILTASESENSDLFWAIRGGGGILA</sequence>
<dbReference type="Gene3D" id="3.30.43.10">
    <property type="entry name" value="Uridine Diphospho-n-acetylenolpyruvylglucosamine Reductase, domain 2"/>
    <property type="match status" value="1"/>
</dbReference>
<dbReference type="InterPro" id="IPR006094">
    <property type="entry name" value="Oxid_FAD_bind_N"/>
</dbReference>
<dbReference type="SUPFAM" id="SSF56176">
    <property type="entry name" value="FAD-binding/transporter-associated domain-like"/>
    <property type="match status" value="1"/>
</dbReference>
<evidence type="ECO:0000313" key="7">
    <source>
        <dbReference type="EMBL" id="QRW20030.1"/>
    </source>
</evidence>
<evidence type="ECO:0000256" key="1">
    <source>
        <dbReference type="ARBA" id="ARBA00001974"/>
    </source>
</evidence>
<protein>
    <submittedName>
        <fullName evidence="7">FAD-binding domain protein</fullName>
    </submittedName>
</protein>
<dbReference type="InterPro" id="IPR036318">
    <property type="entry name" value="FAD-bd_PCMH-like_sf"/>
</dbReference>
<dbReference type="InterPro" id="IPR050416">
    <property type="entry name" value="FAD-linked_Oxidoreductase"/>
</dbReference>
<keyword evidence="4" id="KW-0274">FAD</keyword>
<dbReference type="GO" id="GO:0016491">
    <property type="term" value="F:oxidoreductase activity"/>
    <property type="evidence" value="ECO:0007669"/>
    <property type="project" value="UniProtKB-KW"/>
</dbReference>
<evidence type="ECO:0000313" key="8">
    <source>
        <dbReference type="Proteomes" id="UP000650533"/>
    </source>
</evidence>
<dbReference type="KEGG" id="rsx:RhiXN_09005"/>
<dbReference type="Proteomes" id="UP000650533">
    <property type="component" value="Chromosome 5"/>
</dbReference>
<proteinExistence type="inferred from homology"/>
<reference evidence="7" key="1">
    <citation type="submission" date="2020-05" db="EMBL/GenBank/DDBJ databases">
        <title>Evolutionary and genomic comparisons of hybrid uninucleate and nonhybrid Rhizoctonia fungi.</title>
        <authorList>
            <person name="Li C."/>
            <person name="Chen X."/>
        </authorList>
    </citation>
    <scope>NUCLEOTIDE SEQUENCE</scope>
    <source>
        <strain evidence="7">AG-1 IA</strain>
    </source>
</reference>
<keyword evidence="5" id="KW-0560">Oxidoreductase</keyword>
<dbReference type="PANTHER" id="PTHR42973">
    <property type="entry name" value="BINDING OXIDOREDUCTASE, PUTATIVE (AFU_ORTHOLOGUE AFUA_1G17690)-RELATED"/>
    <property type="match status" value="1"/>
</dbReference>
<dbReference type="GeneID" id="67031284"/>
<gene>
    <name evidence="7" type="ORF">RhiXN_09005</name>
</gene>
<dbReference type="PROSITE" id="PS51387">
    <property type="entry name" value="FAD_PCMH"/>
    <property type="match status" value="1"/>
</dbReference>
<evidence type="ECO:0000259" key="6">
    <source>
        <dbReference type="PROSITE" id="PS51387"/>
    </source>
</evidence>
<dbReference type="AlphaFoldDB" id="A0A8H8NVD1"/>
<dbReference type="InterPro" id="IPR016169">
    <property type="entry name" value="FAD-bd_PCMH_sub2"/>
</dbReference>
<dbReference type="InterPro" id="IPR016166">
    <property type="entry name" value="FAD-bd_PCMH"/>
</dbReference>
<dbReference type="GO" id="GO:0071949">
    <property type="term" value="F:FAD binding"/>
    <property type="evidence" value="ECO:0007669"/>
    <property type="project" value="InterPro"/>
</dbReference>
<dbReference type="RefSeq" id="XP_043180267.1">
    <property type="nucleotide sequence ID" value="XM_043328821.1"/>
</dbReference>
<evidence type="ECO:0000256" key="5">
    <source>
        <dbReference type="ARBA" id="ARBA00023002"/>
    </source>
</evidence>
<comment type="cofactor">
    <cofactor evidence="1">
        <name>FAD</name>
        <dbReference type="ChEBI" id="CHEBI:57692"/>
    </cofactor>
</comment>
<comment type="similarity">
    <text evidence="2">Belongs to the oxygen-dependent FAD-linked oxidoreductase family.</text>
</comment>
<evidence type="ECO:0000256" key="3">
    <source>
        <dbReference type="ARBA" id="ARBA00022630"/>
    </source>
</evidence>
<evidence type="ECO:0000256" key="4">
    <source>
        <dbReference type="ARBA" id="ARBA00022827"/>
    </source>
</evidence>
<dbReference type="Gene3D" id="3.30.465.10">
    <property type="match status" value="1"/>
</dbReference>
<dbReference type="Pfam" id="PF01565">
    <property type="entry name" value="FAD_binding_4"/>
    <property type="match status" value="1"/>
</dbReference>
<feature type="domain" description="FAD-binding PCMH-type" evidence="6">
    <location>
        <begin position="37"/>
        <end position="194"/>
    </location>
</feature>
<organism evidence="7 8">
    <name type="scientific">Rhizoctonia solani</name>
    <dbReference type="NCBI Taxonomy" id="456999"/>
    <lineage>
        <taxon>Eukaryota</taxon>
        <taxon>Fungi</taxon>
        <taxon>Dikarya</taxon>
        <taxon>Basidiomycota</taxon>
        <taxon>Agaricomycotina</taxon>
        <taxon>Agaricomycetes</taxon>
        <taxon>Cantharellales</taxon>
        <taxon>Ceratobasidiaceae</taxon>
        <taxon>Rhizoctonia</taxon>
    </lineage>
</organism>
<dbReference type="PANTHER" id="PTHR42973:SF39">
    <property type="entry name" value="FAD-BINDING PCMH-TYPE DOMAIN-CONTAINING PROTEIN"/>
    <property type="match status" value="1"/>
</dbReference>
<dbReference type="InterPro" id="IPR016167">
    <property type="entry name" value="FAD-bd_PCMH_sub1"/>
</dbReference>